<dbReference type="PANTHER" id="PTHR43591">
    <property type="entry name" value="METHYLTRANSFERASE"/>
    <property type="match status" value="1"/>
</dbReference>
<keyword evidence="2" id="KW-1185">Reference proteome</keyword>
<name>A0A8H5MB27_9AGAR</name>
<dbReference type="GO" id="GO:0008168">
    <property type="term" value="F:methyltransferase activity"/>
    <property type="evidence" value="ECO:0007669"/>
    <property type="project" value="TreeGrafter"/>
</dbReference>
<evidence type="ECO:0000313" key="1">
    <source>
        <dbReference type="EMBL" id="KAF5387367.1"/>
    </source>
</evidence>
<evidence type="ECO:0000313" key="2">
    <source>
        <dbReference type="Proteomes" id="UP000518752"/>
    </source>
</evidence>
<evidence type="ECO:0008006" key="3">
    <source>
        <dbReference type="Google" id="ProtNLM"/>
    </source>
</evidence>
<dbReference type="OrthoDB" id="2013972at2759"/>
<dbReference type="Pfam" id="PF13489">
    <property type="entry name" value="Methyltransf_23"/>
    <property type="match status" value="1"/>
</dbReference>
<dbReference type="EMBL" id="JAACJN010000033">
    <property type="protein sequence ID" value="KAF5387367.1"/>
    <property type="molecule type" value="Genomic_DNA"/>
</dbReference>
<dbReference type="CDD" id="cd02440">
    <property type="entry name" value="AdoMet_MTases"/>
    <property type="match status" value="1"/>
</dbReference>
<proteinExistence type="predicted"/>
<comment type="caution">
    <text evidence="1">The sequence shown here is derived from an EMBL/GenBank/DDBJ whole genome shotgun (WGS) entry which is preliminary data.</text>
</comment>
<reference evidence="1 2" key="1">
    <citation type="journal article" date="2020" name="ISME J.">
        <title>Uncovering the hidden diversity of litter-decomposition mechanisms in mushroom-forming fungi.</title>
        <authorList>
            <person name="Floudas D."/>
            <person name="Bentzer J."/>
            <person name="Ahren D."/>
            <person name="Johansson T."/>
            <person name="Persson P."/>
            <person name="Tunlid A."/>
        </authorList>
    </citation>
    <scope>NUCLEOTIDE SEQUENCE [LARGE SCALE GENOMIC DNA]</scope>
    <source>
        <strain evidence="1 2">CBS 406.79</strain>
    </source>
</reference>
<dbReference type="Proteomes" id="UP000518752">
    <property type="component" value="Unassembled WGS sequence"/>
</dbReference>
<accession>A0A8H5MB27</accession>
<organism evidence="1 2">
    <name type="scientific">Collybiopsis confluens</name>
    <dbReference type="NCBI Taxonomy" id="2823264"/>
    <lineage>
        <taxon>Eukaryota</taxon>
        <taxon>Fungi</taxon>
        <taxon>Dikarya</taxon>
        <taxon>Basidiomycota</taxon>
        <taxon>Agaricomycotina</taxon>
        <taxon>Agaricomycetes</taxon>
        <taxon>Agaricomycetidae</taxon>
        <taxon>Agaricales</taxon>
        <taxon>Marasmiineae</taxon>
        <taxon>Omphalotaceae</taxon>
        <taxon>Collybiopsis</taxon>
    </lineage>
</organism>
<dbReference type="SUPFAM" id="SSF53335">
    <property type="entry name" value="S-adenosyl-L-methionine-dependent methyltransferases"/>
    <property type="match status" value="1"/>
</dbReference>
<dbReference type="PANTHER" id="PTHR43591:SF24">
    <property type="entry name" value="2-METHOXY-6-POLYPRENYL-1,4-BENZOQUINOL METHYLASE, MITOCHONDRIAL"/>
    <property type="match status" value="1"/>
</dbReference>
<dbReference type="InterPro" id="IPR029063">
    <property type="entry name" value="SAM-dependent_MTases_sf"/>
</dbReference>
<gene>
    <name evidence="1" type="ORF">D9757_005709</name>
</gene>
<sequence length="318" mass="36079">MSANTVDIRKAAYKLPTDVKEMDRLGIQHTLWSLLIGGLYPVSVSDRVESLLDAATAREKPPVVLDVGCGSAIWSIEMAKTFPQFQVVGFDLNAQKFSDAPTNFRFIQGDLSTTLLEFPGQADIIHCRCVAQHVVNPQALVRLLYESLRPGGLLLLADGDWIVYDQHKKLVEPFKWWESNTVTTSTRKSREPTSTVRLEEDSHGRSWYAGWLDFFGNLTKSKDYRPIEELVKSVEGWKVLDSRSYLSPINWPGEGIENGEDLGKVLNINQRNFFLGAKEIALRAGLSSEMIEIWGRHYEAEVETGRFYNVWYYLTALK</sequence>
<dbReference type="AlphaFoldDB" id="A0A8H5MB27"/>
<protein>
    <recommendedName>
        <fullName evidence="3">S-adenosyl-L-methionine-dependent methyltransferase</fullName>
    </recommendedName>
</protein>
<dbReference type="Gene3D" id="3.40.50.150">
    <property type="entry name" value="Vaccinia Virus protein VP39"/>
    <property type="match status" value="1"/>
</dbReference>